<feature type="compositionally biased region" description="Basic and acidic residues" evidence="1">
    <location>
        <begin position="52"/>
        <end position="61"/>
    </location>
</feature>
<dbReference type="HOGENOM" id="CLU_2175562_0_0_1"/>
<evidence type="ECO:0000256" key="1">
    <source>
        <dbReference type="SAM" id="MobiDB-lite"/>
    </source>
</evidence>
<feature type="region of interest" description="Disordered" evidence="1">
    <location>
        <begin position="1"/>
        <end position="110"/>
    </location>
</feature>
<dbReference type="AlphaFoldDB" id="M1DWZ5"/>
<sequence length="110" mass="12068">MVRRPVCGSHPPKKMWTTGAFTGRGDPRSRGKARVSQAKPILLNRQTTKPSTSRDLDDRPWSRGWTTEKAIAPGPRTTTGFTVCGPFDGSGPQLPDHAETGSRFSAQQYQ</sequence>
<reference evidence="2" key="2">
    <citation type="submission" date="2015-06" db="UniProtKB">
        <authorList>
            <consortium name="EnsemblPlants"/>
        </authorList>
    </citation>
    <scope>IDENTIFICATION</scope>
    <source>
        <strain evidence="2">DM1-3 516 R44</strain>
    </source>
</reference>
<proteinExistence type="predicted"/>
<evidence type="ECO:0000313" key="2">
    <source>
        <dbReference type="EnsemblPlants" id="PGSC0003DMT400095746"/>
    </source>
</evidence>
<dbReference type="EnsemblPlants" id="PGSC0003DMT400095746">
    <property type="protein sequence ID" value="PGSC0003DMT400095746"/>
    <property type="gene ID" value="PGSC0003DMG400045317"/>
</dbReference>
<protein>
    <submittedName>
        <fullName evidence="2">Uncharacterized protein</fullName>
    </submittedName>
</protein>
<dbReference type="Proteomes" id="UP000011115">
    <property type="component" value="Unassembled WGS sequence"/>
</dbReference>
<reference evidence="3" key="1">
    <citation type="journal article" date="2011" name="Nature">
        <title>Genome sequence and analysis of the tuber crop potato.</title>
        <authorList>
            <consortium name="The Potato Genome Sequencing Consortium"/>
        </authorList>
    </citation>
    <scope>NUCLEOTIDE SEQUENCE [LARGE SCALE GENOMIC DNA]</scope>
    <source>
        <strain evidence="3">cv. DM1-3 516 R44</strain>
    </source>
</reference>
<dbReference type="PaxDb" id="4113-PGSC0003DMT400095746"/>
<organism evidence="2 3">
    <name type="scientific">Solanum tuberosum</name>
    <name type="common">Potato</name>
    <dbReference type="NCBI Taxonomy" id="4113"/>
    <lineage>
        <taxon>Eukaryota</taxon>
        <taxon>Viridiplantae</taxon>
        <taxon>Streptophyta</taxon>
        <taxon>Embryophyta</taxon>
        <taxon>Tracheophyta</taxon>
        <taxon>Spermatophyta</taxon>
        <taxon>Magnoliopsida</taxon>
        <taxon>eudicotyledons</taxon>
        <taxon>Gunneridae</taxon>
        <taxon>Pentapetalae</taxon>
        <taxon>asterids</taxon>
        <taxon>lamiids</taxon>
        <taxon>Solanales</taxon>
        <taxon>Solanaceae</taxon>
        <taxon>Solanoideae</taxon>
        <taxon>Solaneae</taxon>
        <taxon>Solanum</taxon>
    </lineage>
</organism>
<dbReference type="InParanoid" id="M1DWZ5"/>
<name>M1DWZ5_SOLTU</name>
<accession>M1DWZ5</accession>
<dbReference type="Gramene" id="PGSC0003DMT400095746">
    <property type="protein sequence ID" value="PGSC0003DMT400095746"/>
    <property type="gene ID" value="PGSC0003DMG400045317"/>
</dbReference>
<evidence type="ECO:0000313" key="3">
    <source>
        <dbReference type="Proteomes" id="UP000011115"/>
    </source>
</evidence>
<keyword evidence="3" id="KW-1185">Reference proteome</keyword>